<dbReference type="Gramene" id="OIT27944">
    <property type="protein sequence ID" value="OIT27944"/>
    <property type="gene ID" value="A4A49_34328"/>
</dbReference>
<evidence type="ECO:0000259" key="5">
    <source>
        <dbReference type="Pfam" id="PF09202"/>
    </source>
</evidence>
<dbReference type="GO" id="GO:0030490">
    <property type="term" value="P:maturation of SSU-rRNA"/>
    <property type="evidence" value="ECO:0007669"/>
    <property type="project" value="TreeGrafter"/>
</dbReference>
<dbReference type="GO" id="GO:0004674">
    <property type="term" value="F:protein serine/threonine kinase activity"/>
    <property type="evidence" value="ECO:0007669"/>
    <property type="project" value="UniProtKB-KW"/>
</dbReference>
<keyword evidence="1" id="KW-0808">Transferase</keyword>
<feature type="domain" description="RIO2 kinase winged helix" evidence="5">
    <location>
        <begin position="8"/>
        <end position="53"/>
    </location>
</feature>
<evidence type="ECO:0000313" key="6">
    <source>
        <dbReference type="EMBL" id="OIT27944.1"/>
    </source>
</evidence>
<dbReference type="SMR" id="A0A1J6KT40"/>
<dbReference type="InterPro" id="IPR015285">
    <property type="entry name" value="RIO2_wHTH_N"/>
</dbReference>
<proteinExistence type="predicted"/>
<organism evidence="6 7">
    <name type="scientific">Nicotiana attenuata</name>
    <name type="common">Coyote tobacco</name>
    <dbReference type="NCBI Taxonomy" id="49451"/>
    <lineage>
        <taxon>Eukaryota</taxon>
        <taxon>Viridiplantae</taxon>
        <taxon>Streptophyta</taxon>
        <taxon>Embryophyta</taxon>
        <taxon>Tracheophyta</taxon>
        <taxon>Spermatophyta</taxon>
        <taxon>Magnoliopsida</taxon>
        <taxon>eudicotyledons</taxon>
        <taxon>Gunneridae</taxon>
        <taxon>Pentapetalae</taxon>
        <taxon>asterids</taxon>
        <taxon>lamiids</taxon>
        <taxon>Solanales</taxon>
        <taxon>Solanaceae</taxon>
        <taxon>Nicotianoideae</taxon>
        <taxon>Nicotianeae</taxon>
        <taxon>Nicotiana</taxon>
    </lineage>
</organism>
<dbReference type="Pfam" id="PF09202">
    <property type="entry name" value="Rio2_N"/>
    <property type="match status" value="1"/>
</dbReference>
<reference evidence="6" key="1">
    <citation type="submission" date="2016-11" db="EMBL/GenBank/DDBJ databases">
        <title>The genome of Nicotiana attenuata.</title>
        <authorList>
            <person name="Xu S."/>
            <person name="Brockmoeller T."/>
            <person name="Gaquerel E."/>
            <person name="Navarro A."/>
            <person name="Kuhl H."/>
            <person name="Gase K."/>
            <person name="Ling Z."/>
            <person name="Zhou W."/>
            <person name="Kreitzer C."/>
            <person name="Stanke M."/>
            <person name="Tang H."/>
            <person name="Lyons E."/>
            <person name="Pandey P."/>
            <person name="Pandey S.P."/>
            <person name="Timmermann B."/>
            <person name="Baldwin I.T."/>
        </authorList>
    </citation>
    <scope>NUCLEOTIDE SEQUENCE [LARGE SCALE GENOMIC DNA]</scope>
    <source>
        <strain evidence="6">UT</strain>
    </source>
</reference>
<dbReference type="AlphaFoldDB" id="A0A1J6KT40"/>
<dbReference type="InterPro" id="IPR036388">
    <property type="entry name" value="WH-like_DNA-bd_sf"/>
</dbReference>
<evidence type="ECO:0000256" key="4">
    <source>
        <dbReference type="ARBA" id="ARBA00022840"/>
    </source>
</evidence>
<dbReference type="Gene3D" id="1.10.10.10">
    <property type="entry name" value="Winged helix-like DNA-binding domain superfamily/Winged helix DNA-binding domain"/>
    <property type="match status" value="1"/>
</dbReference>
<dbReference type="EMBL" id="MJEQ01002223">
    <property type="protein sequence ID" value="OIT27944.1"/>
    <property type="molecule type" value="Genomic_DNA"/>
</dbReference>
<dbReference type="GO" id="GO:0005634">
    <property type="term" value="C:nucleus"/>
    <property type="evidence" value="ECO:0007669"/>
    <property type="project" value="TreeGrafter"/>
</dbReference>
<dbReference type="GO" id="GO:0030688">
    <property type="term" value="C:preribosome, small subunit precursor"/>
    <property type="evidence" value="ECO:0007669"/>
    <property type="project" value="TreeGrafter"/>
</dbReference>
<evidence type="ECO:0000256" key="3">
    <source>
        <dbReference type="ARBA" id="ARBA00022777"/>
    </source>
</evidence>
<dbReference type="Proteomes" id="UP000187609">
    <property type="component" value="Unassembled WGS sequence"/>
</dbReference>
<keyword evidence="3" id="KW-0418">Kinase</keyword>
<gene>
    <name evidence="6" type="ORF">A4A49_34328</name>
</gene>
<keyword evidence="7" id="KW-1185">Reference proteome</keyword>
<keyword evidence="4" id="KW-0067">ATP-binding</keyword>
<dbReference type="PANTHER" id="PTHR45852:SF1">
    <property type="entry name" value="SERINE_THREONINE-PROTEIN KINASE RIO2"/>
    <property type="match status" value="1"/>
</dbReference>
<dbReference type="STRING" id="49451.A0A1J6KT40"/>
<keyword evidence="2" id="KW-0547">Nucleotide-binding</keyword>
<accession>A0A1J6KT40</accession>
<dbReference type="GO" id="GO:0005524">
    <property type="term" value="F:ATP binding"/>
    <property type="evidence" value="ECO:0007669"/>
    <property type="project" value="UniProtKB-KW"/>
</dbReference>
<dbReference type="PANTHER" id="PTHR45852">
    <property type="entry name" value="SER/THR-PROTEIN KINASE RIO2"/>
    <property type="match status" value="1"/>
</dbReference>
<name>A0A1J6KT40_NICAT</name>
<sequence>MKLDVNVLRYLSKDDFRVLTAVEIGMRNHEIVPSELIDRIASLKLCSCKHALEEHGFPVPNVVDCNRHCLIMSLVPGYPLVQVKELQNPDVVFETIIGVVVRLAEHGQALSV</sequence>
<dbReference type="GO" id="GO:0005829">
    <property type="term" value="C:cytosol"/>
    <property type="evidence" value="ECO:0007669"/>
    <property type="project" value="TreeGrafter"/>
</dbReference>
<evidence type="ECO:0000256" key="1">
    <source>
        <dbReference type="ARBA" id="ARBA00022679"/>
    </source>
</evidence>
<evidence type="ECO:0000256" key="2">
    <source>
        <dbReference type="ARBA" id="ARBA00022741"/>
    </source>
</evidence>
<comment type="caution">
    <text evidence="6">The sequence shown here is derived from an EMBL/GenBank/DDBJ whole genome shotgun (WGS) entry which is preliminary data.</text>
</comment>
<evidence type="ECO:0000313" key="7">
    <source>
        <dbReference type="Proteomes" id="UP000187609"/>
    </source>
</evidence>
<dbReference type="SUPFAM" id="SSF46785">
    <property type="entry name" value="Winged helix' DNA-binding domain"/>
    <property type="match status" value="1"/>
</dbReference>
<protein>
    <recommendedName>
        <fullName evidence="5">RIO2 kinase winged helix domain-containing protein</fullName>
    </recommendedName>
</protein>
<dbReference type="InterPro" id="IPR036390">
    <property type="entry name" value="WH_DNA-bd_sf"/>
</dbReference>